<dbReference type="EMBL" id="NZEX01000010">
    <property type="protein sequence ID" value="MAH62022.1"/>
    <property type="molecule type" value="Genomic_DNA"/>
</dbReference>
<proteinExistence type="predicted"/>
<dbReference type="InterPro" id="IPR029787">
    <property type="entry name" value="Nucleotide_cyclase"/>
</dbReference>
<dbReference type="PROSITE" id="PS50125">
    <property type="entry name" value="GUANYLATE_CYCLASE_2"/>
    <property type="match status" value="1"/>
</dbReference>
<reference evidence="3" key="1">
    <citation type="submission" date="2017-09" db="EMBL/GenBank/DDBJ databases">
        <title>The Reconstruction of 2,631 Draft Metagenome-Assembled Genomes from the Global Oceans.</title>
        <authorList>
            <person name="Tully B.J."/>
            <person name="Graham E.D."/>
            <person name="Heidelberg J.F."/>
        </authorList>
    </citation>
    <scope>NUCLEOTIDE SEQUENCE [LARGE SCALE GENOMIC DNA]</scope>
</reference>
<accession>A0A2D6YFS1</accession>
<dbReference type="PANTHER" id="PTHR43081">
    <property type="entry name" value="ADENYLATE CYCLASE, TERMINAL-DIFFERENTIATION SPECIFIC-RELATED"/>
    <property type="match status" value="1"/>
</dbReference>
<sequence length="435" mass="49712">MNLEELFNQNNIIELSFFNFRNAITAAYFANRDLEIRRVNKNFKKFFPILGNVSNAYFPDVLEQLGLPSRQIDEFVTGLNENGSILIPQIEIEIEGQTRVYSLLSAQTHDESFSYLNGVQGQFVDRTIEMQLRKEKEDLLEQRMRDQGVIEEKSKQLEMLANRLAKYLSPQIYESIFSNTHSDLGTHQRKNLTVFFSDIARFTDLSDTLEPEKLARIINNYLSEMTTIAIECGGTIDKFIGDAVMVFFGDPNSDGETEDAMKCVEMAVRMRQRVNELSKYWNRLGAPEGLNVRMGIATGYCTVGNFGSDQRLDYTALGSPVNLAARLQSIASNNEILVAEPTMRLLDGDVEFLPFDEITPKGFSRPIKVYQVQDFHSEAHRNRRQRLSHQGQNIEVNVLNSSDIRAVILELRQLQEEYESKLEDGPSAEKFLVEK</sequence>
<dbReference type="InterPro" id="IPR001054">
    <property type="entry name" value="A/G_cyclase"/>
</dbReference>
<dbReference type="Gene3D" id="3.30.70.1230">
    <property type="entry name" value="Nucleotide cyclase"/>
    <property type="match status" value="1"/>
</dbReference>
<comment type="caution">
    <text evidence="2">The sequence shown here is derived from an EMBL/GenBank/DDBJ whole genome shotgun (WGS) entry which is preliminary data.</text>
</comment>
<evidence type="ECO:0000313" key="3">
    <source>
        <dbReference type="Proteomes" id="UP000226525"/>
    </source>
</evidence>
<dbReference type="AlphaFoldDB" id="A0A2D6YFS1"/>
<dbReference type="Proteomes" id="UP000226525">
    <property type="component" value="Unassembled WGS sequence"/>
</dbReference>
<dbReference type="CDD" id="cd07302">
    <property type="entry name" value="CHD"/>
    <property type="match status" value="1"/>
</dbReference>
<dbReference type="SUPFAM" id="SSF55073">
    <property type="entry name" value="Nucleotide cyclase"/>
    <property type="match status" value="1"/>
</dbReference>
<dbReference type="InterPro" id="IPR050697">
    <property type="entry name" value="Adenylyl/Guanylyl_Cyclase_3/4"/>
</dbReference>
<protein>
    <submittedName>
        <fullName evidence="2">Adenylate/guanylate cyclase domain-containing protein</fullName>
    </submittedName>
</protein>
<name>A0A2D6YFS1_9DELT</name>
<dbReference type="GO" id="GO:0035556">
    <property type="term" value="P:intracellular signal transduction"/>
    <property type="evidence" value="ECO:0007669"/>
    <property type="project" value="InterPro"/>
</dbReference>
<organism evidence="2 3">
    <name type="scientific">SAR324 cluster bacterium</name>
    <dbReference type="NCBI Taxonomy" id="2024889"/>
    <lineage>
        <taxon>Bacteria</taxon>
        <taxon>Deltaproteobacteria</taxon>
        <taxon>SAR324 cluster</taxon>
    </lineage>
</organism>
<evidence type="ECO:0000313" key="2">
    <source>
        <dbReference type="EMBL" id="MAH62022.1"/>
    </source>
</evidence>
<feature type="domain" description="Guanylate cyclase" evidence="1">
    <location>
        <begin position="193"/>
        <end position="328"/>
    </location>
</feature>
<gene>
    <name evidence="2" type="ORF">CMN54_00965</name>
</gene>
<dbReference type="GO" id="GO:0004016">
    <property type="term" value="F:adenylate cyclase activity"/>
    <property type="evidence" value="ECO:0007669"/>
    <property type="project" value="UniProtKB-ARBA"/>
</dbReference>
<dbReference type="PANTHER" id="PTHR43081:SF18">
    <property type="entry name" value="BLL7624 PROTEIN"/>
    <property type="match status" value="1"/>
</dbReference>
<evidence type="ECO:0000259" key="1">
    <source>
        <dbReference type="PROSITE" id="PS50125"/>
    </source>
</evidence>
<dbReference type="GO" id="GO:0006171">
    <property type="term" value="P:cAMP biosynthetic process"/>
    <property type="evidence" value="ECO:0007669"/>
    <property type="project" value="TreeGrafter"/>
</dbReference>
<dbReference type="Pfam" id="PF00211">
    <property type="entry name" value="Guanylate_cyc"/>
    <property type="match status" value="1"/>
</dbReference>
<dbReference type="SMART" id="SM00044">
    <property type="entry name" value="CYCc"/>
    <property type="match status" value="1"/>
</dbReference>